<keyword evidence="9" id="KW-1185">Reference proteome</keyword>
<protein>
    <recommendedName>
        <fullName evidence="7">LITAF domain-containing protein</fullName>
    </recommendedName>
</protein>
<dbReference type="Proteomes" id="UP000187209">
    <property type="component" value="Unassembled WGS sequence"/>
</dbReference>
<dbReference type="Pfam" id="PF10601">
    <property type="entry name" value="zf-LITAF-like"/>
    <property type="match status" value="1"/>
</dbReference>
<evidence type="ECO:0000256" key="2">
    <source>
        <dbReference type="ARBA" id="ARBA00005975"/>
    </source>
</evidence>
<dbReference type="InterPro" id="IPR037519">
    <property type="entry name" value="LITAF_fam"/>
</dbReference>
<reference evidence="8 9" key="1">
    <citation type="submission" date="2016-11" db="EMBL/GenBank/DDBJ databases">
        <title>The macronuclear genome of Stentor coeruleus: a giant cell with tiny introns.</title>
        <authorList>
            <person name="Slabodnick M."/>
            <person name="Ruby J.G."/>
            <person name="Reiff S.B."/>
            <person name="Swart E.C."/>
            <person name="Gosai S."/>
            <person name="Prabakaran S."/>
            <person name="Witkowska E."/>
            <person name="Larue G.E."/>
            <person name="Fisher S."/>
            <person name="Freeman R.M."/>
            <person name="Gunawardena J."/>
            <person name="Chu W."/>
            <person name="Stover N.A."/>
            <person name="Gregory B.D."/>
            <person name="Nowacki M."/>
            <person name="Derisi J."/>
            <person name="Roy S.W."/>
            <person name="Marshall W.F."/>
            <person name="Sood P."/>
        </authorList>
    </citation>
    <scope>NUCLEOTIDE SEQUENCE [LARGE SCALE GENOMIC DNA]</scope>
    <source>
        <strain evidence="8">WM001</strain>
    </source>
</reference>
<evidence type="ECO:0000256" key="5">
    <source>
        <dbReference type="ARBA" id="ARBA00023136"/>
    </source>
</evidence>
<evidence type="ECO:0000256" key="1">
    <source>
        <dbReference type="ARBA" id="ARBA00004170"/>
    </source>
</evidence>
<evidence type="ECO:0000313" key="8">
    <source>
        <dbReference type="EMBL" id="OMJ87718.1"/>
    </source>
</evidence>
<evidence type="ECO:0000259" key="7">
    <source>
        <dbReference type="PROSITE" id="PS51837"/>
    </source>
</evidence>
<keyword evidence="6" id="KW-1133">Transmembrane helix</keyword>
<keyword evidence="5 6" id="KW-0472">Membrane</keyword>
<dbReference type="InterPro" id="IPR006629">
    <property type="entry name" value="LITAF"/>
</dbReference>
<keyword evidence="3" id="KW-0479">Metal-binding</keyword>
<feature type="transmembrane region" description="Helical" evidence="6">
    <location>
        <begin position="88"/>
        <end position="113"/>
    </location>
</feature>
<evidence type="ECO:0000313" key="9">
    <source>
        <dbReference type="Proteomes" id="UP000187209"/>
    </source>
</evidence>
<evidence type="ECO:0000256" key="4">
    <source>
        <dbReference type="ARBA" id="ARBA00022833"/>
    </source>
</evidence>
<dbReference type="AlphaFoldDB" id="A0A1R2CFB7"/>
<dbReference type="GO" id="GO:0008270">
    <property type="term" value="F:zinc ion binding"/>
    <property type="evidence" value="ECO:0007669"/>
    <property type="project" value="TreeGrafter"/>
</dbReference>
<feature type="domain" description="LITAF" evidence="7">
    <location>
        <begin position="54"/>
        <end position="136"/>
    </location>
</feature>
<dbReference type="EMBL" id="MPUH01000169">
    <property type="protein sequence ID" value="OMJ87718.1"/>
    <property type="molecule type" value="Genomic_DNA"/>
</dbReference>
<dbReference type="SMART" id="SM00714">
    <property type="entry name" value="LITAF"/>
    <property type="match status" value="1"/>
</dbReference>
<comment type="similarity">
    <text evidence="2">Belongs to the CDIP1/LITAF family.</text>
</comment>
<keyword evidence="6" id="KW-0812">Transmembrane</keyword>
<evidence type="ECO:0000256" key="6">
    <source>
        <dbReference type="SAM" id="Phobius"/>
    </source>
</evidence>
<dbReference type="PANTHER" id="PTHR23292:SF6">
    <property type="entry name" value="FI16602P1-RELATED"/>
    <property type="match status" value="1"/>
</dbReference>
<dbReference type="PROSITE" id="PS51837">
    <property type="entry name" value="LITAF"/>
    <property type="match status" value="1"/>
</dbReference>
<name>A0A1R2CFB7_9CILI</name>
<dbReference type="GO" id="GO:0016020">
    <property type="term" value="C:membrane"/>
    <property type="evidence" value="ECO:0007669"/>
    <property type="project" value="UniProtKB-SubCell"/>
</dbReference>
<proteinExistence type="inferred from homology"/>
<comment type="subcellular location">
    <subcellularLocation>
        <location evidence="1">Membrane</location>
        <topology evidence="1">Peripheral membrane protein</topology>
    </subcellularLocation>
</comment>
<keyword evidence="4" id="KW-0862">Zinc</keyword>
<gene>
    <name evidence="8" type="ORF">SteCoe_10460</name>
</gene>
<organism evidence="8 9">
    <name type="scientific">Stentor coeruleus</name>
    <dbReference type="NCBI Taxonomy" id="5963"/>
    <lineage>
        <taxon>Eukaryota</taxon>
        <taxon>Sar</taxon>
        <taxon>Alveolata</taxon>
        <taxon>Ciliophora</taxon>
        <taxon>Postciliodesmatophora</taxon>
        <taxon>Heterotrichea</taxon>
        <taxon>Heterotrichida</taxon>
        <taxon>Stentoridae</taxon>
        <taxon>Stentor</taxon>
    </lineage>
</organism>
<comment type="caution">
    <text evidence="8">The sequence shown here is derived from an EMBL/GenBank/DDBJ whole genome shotgun (WGS) entry which is preliminary data.</text>
</comment>
<evidence type="ECO:0000256" key="3">
    <source>
        <dbReference type="ARBA" id="ARBA00022723"/>
    </source>
</evidence>
<dbReference type="PANTHER" id="PTHR23292">
    <property type="entry name" value="LIPOPOLYSACCHARIDE-INDUCED TUMOR NECROSIS FACTOR-ALPHA FACTOR"/>
    <property type="match status" value="1"/>
</dbReference>
<sequence length="139" mass="15712">MESSYHKSSEAFQHSGPQYASFAPEGSHNPLIPQYAHAIPAVTLIDNNNKAANGQSQVVKQNPPLYITPTVTWCDNCQMNVDTFTKYYMGWSFLIVFIFILICMPICICCPFLDKRVWNVRHTCSKCNHKLGIHKAGKC</sequence>
<accession>A0A1R2CFB7</accession>